<reference evidence="11" key="1">
    <citation type="journal article" date="2015" name="Genome Announc.">
        <title>Draft Genome Sequence of the Pathogenic Filamentous Fungus Aspergillus udagawae Strain IFM 46973T.</title>
        <authorList>
            <person name="Kusuya Y."/>
            <person name="Takahashi-Nakaguchi A."/>
            <person name="Takahashi H."/>
            <person name="Yaguchi T."/>
        </authorList>
    </citation>
    <scope>NUCLEOTIDE SEQUENCE</scope>
    <source>
        <strain evidence="11">IFM 46973</strain>
    </source>
</reference>
<dbReference type="RefSeq" id="XP_043149562.1">
    <property type="nucleotide sequence ID" value="XM_043293627.1"/>
</dbReference>
<evidence type="ECO:0000256" key="4">
    <source>
        <dbReference type="ARBA" id="ARBA00022970"/>
    </source>
</evidence>
<feature type="transmembrane region" description="Helical" evidence="8">
    <location>
        <begin position="396"/>
        <end position="417"/>
    </location>
</feature>
<evidence type="ECO:0000313" key="10">
    <source>
        <dbReference type="EMBL" id="GFF38069.1"/>
    </source>
</evidence>
<feature type="transmembrane region" description="Helical" evidence="8">
    <location>
        <begin position="190"/>
        <end position="208"/>
    </location>
</feature>
<feature type="transmembrane region" description="Helical" evidence="8">
    <location>
        <begin position="438"/>
        <end position="463"/>
    </location>
</feature>
<feature type="transmembrane region" description="Helical" evidence="8">
    <location>
        <begin position="367"/>
        <end position="384"/>
    </location>
</feature>
<feature type="transmembrane region" description="Helical" evidence="8">
    <location>
        <begin position="475"/>
        <end position="496"/>
    </location>
</feature>
<dbReference type="AlphaFoldDB" id="A0A8H3NT50"/>
<dbReference type="InterPro" id="IPR004840">
    <property type="entry name" value="Amino_acid_permease_CS"/>
</dbReference>
<proteinExistence type="predicted"/>
<evidence type="ECO:0000256" key="6">
    <source>
        <dbReference type="ARBA" id="ARBA00023136"/>
    </source>
</evidence>
<feature type="compositionally biased region" description="Polar residues" evidence="7">
    <location>
        <begin position="1"/>
        <end position="14"/>
    </location>
</feature>
<feature type="transmembrane region" description="Helical" evidence="8">
    <location>
        <begin position="321"/>
        <end position="346"/>
    </location>
</feature>
<keyword evidence="5 8" id="KW-1133">Transmembrane helix</keyword>
<dbReference type="PANTHER" id="PTHR43341">
    <property type="entry name" value="AMINO ACID PERMEASE"/>
    <property type="match status" value="1"/>
</dbReference>
<sequence>MEAPTYESSGSSPNRTHEKEGGIHSTIAVDHDHGADTDLHRSLSTRHLTMIALGSSIGMGLWLGSGTSLVNGGPAAIFIGYLLSGTMIWAVSHSIGEMAVVYPLPSAFVQWSSIFISEPAGFTLGWSYWFQFFITLANELQGVVTVLNFWTDKVPTAAWISIFWVVIVFINVWAVKFFGEVEVAASSIKFSWIIIVIISLIVVSAGGAPDEGPIGFRYWNAEPFTHGFKGFLSVMPTCIFAMSGSENTALVAAETNNPRKSVPRAVGSIWLRLSLFYILGSLMVTITVDPHDPNLFGASGTNASPFVIAYRNAGLVPLAHIMNAVVFISVVSTGSIQVYAGSRTLMGLAHLKMAPKFFGKADKVGRPWAGLALTLVIGGGLAYLNVSNSGSEVFTWFSNLTSLLTLFGWGMICASHLRMRYAWKVQGRSPSELPWKSWTYPFGAIWGLFWCVLLIIVEFYLSVWPLGGKPTAKGFFANYVSVVAIIVIYIGSMIYYKGPLLNDARKIDLDQFRRFYVDPRDEEAKAEKTGVKKYLSKGIGFVFN</sequence>
<feature type="transmembrane region" description="Helical" evidence="8">
    <location>
        <begin position="75"/>
        <end position="92"/>
    </location>
</feature>
<dbReference type="PANTHER" id="PTHR43341:SF37">
    <property type="entry name" value="AMINO ACID TRANSPORTER (EUROFUNG)"/>
    <property type="match status" value="1"/>
</dbReference>
<evidence type="ECO:0000256" key="8">
    <source>
        <dbReference type="SAM" id="Phobius"/>
    </source>
</evidence>
<evidence type="ECO:0000256" key="3">
    <source>
        <dbReference type="ARBA" id="ARBA00022692"/>
    </source>
</evidence>
<dbReference type="FunFam" id="1.20.1740.10:FF:000070">
    <property type="entry name" value="Amino acid transporter (Eurofung)"/>
    <property type="match status" value="1"/>
</dbReference>
<reference evidence="11" key="3">
    <citation type="submission" date="2021-01" db="EMBL/GenBank/DDBJ databases">
        <title>Pan-genome distribution and transcriptional activeness of fungal secondary metabolism genes in Aspergillus section Fumigati.</title>
        <authorList>
            <person name="Takahashi H."/>
            <person name="Umemura M."/>
            <person name="Ninomiya A."/>
            <person name="Kusuya Y."/>
            <person name="Urayama S."/>
            <person name="Shimizu M."/>
            <person name="Watanabe A."/>
            <person name="Kamei K."/>
            <person name="Yaguchi T."/>
            <person name="Hagiwara D."/>
        </authorList>
    </citation>
    <scope>NUCLEOTIDE SEQUENCE</scope>
    <source>
        <strain evidence="11">IFM 46973</strain>
    </source>
</reference>
<feature type="transmembrane region" description="Helical" evidence="8">
    <location>
        <begin position="48"/>
        <end position="69"/>
    </location>
</feature>
<evidence type="ECO:0000313" key="11">
    <source>
        <dbReference type="EMBL" id="GIC92296.1"/>
    </source>
</evidence>
<protein>
    <submittedName>
        <fullName evidence="10">Cationic amino acid transporter 1</fullName>
    </submittedName>
</protein>
<dbReference type="PROSITE" id="PS00218">
    <property type="entry name" value="AMINO_ACID_PERMEASE_1"/>
    <property type="match status" value="1"/>
</dbReference>
<feature type="domain" description="Amino acid permease/ SLC12A" evidence="9">
    <location>
        <begin position="47"/>
        <end position="499"/>
    </location>
</feature>
<dbReference type="Proteomes" id="UP000036893">
    <property type="component" value="Unassembled WGS sequence"/>
</dbReference>
<keyword evidence="3 8" id="KW-0812">Transmembrane</keyword>
<dbReference type="GO" id="GO:0015171">
    <property type="term" value="F:amino acid transmembrane transporter activity"/>
    <property type="evidence" value="ECO:0007669"/>
    <property type="project" value="TreeGrafter"/>
</dbReference>
<comment type="caution">
    <text evidence="10">The sequence shown here is derived from an EMBL/GenBank/DDBJ whole genome shotgun (WGS) entry which is preliminary data.</text>
</comment>
<dbReference type="EMBL" id="BLKC01000033">
    <property type="protein sequence ID" value="GFF38069.1"/>
    <property type="molecule type" value="Genomic_DNA"/>
</dbReference>
<dbReference type="GO" id="GO:0016020">
    <property type="term" value="C:membrane"/>
    <property type="evidence" value="ECO:0007669"/>
    <property type="project" value="UniProtKB-SubCell"/>
</dbReference>
<dbReference type="GeneID" id="66996239"/>
<dbReference type="Pfam" id="PF00324">
    <property type="entry name" value="AA_permease"/>
    <property type="match status" value="1"/>
</dbReference>
<comment type="subcellular location">
    <subcellularLocation>
        <location evidence="1">Membrane</location>
        <topology evidence="1">Multi-pass membrane protein</topology>
    </subcellularLocation>
</comment>
<dbReference type="PIRSF" id="PIRSF006060">
    <property type="entry name" value="AA_transporter"/>
    <property type="match status" value="1"/>
</dbReference>
<feature type="transmembrane region" description="Helical" evidence="8">
    <location>
        <begin position="157"/>
        <end position="178"/>
    </location>
</feature>
<name>A0A8H3NT50_9EURO</name>
<gene>
    <name evidence="11" type="ORF">Aud_008762</name>
    <name evidence="10" type="ORF">IFM46972_05426</name>
</gene>
<keyword evidence="4" id="KW-0029">Amino-acid transport</keyword>
<dbReference type="InterPro" id="IPR050524">
    <property type="entry name" value="APC_YAT"/>
</dbReference>
<evidence type="ECO:0000256" key="5">
    <source>
        <dbReference type="ARBA" id="ARBA00022989"/>
    </source>
</evidence>
<dbReference type="Gene3D" id="1.20.1740.10">
    <property type="entry name" value="Amino acid/polyamine transporter I"/>
    <property type="match status" value="1"/>
</dbReference>
<keyword evidence="6 8" id="KW-0472">Membrane</keyword>
<accession>A0A8H3NT50</accession>
<organism evidence="10 12">
    <name type="scientific">Aspergillus udagawae</name>
    <dbReference type="NCBI Taxonomy" id="91492"/>
    <lineage>
        <taxon>Eukaryota</taxon>
        <taxon>Fungi</taxon>
        <taxon>Dikarya</taxon>
        <taxon>Ascomycota</taxon>
        <taxon>Pezizomycotina</taxon>
        <taxon>Eurotiomycetes</taxon>
        <taxon>Eurotiomycetidae</taxon>
        <taxon>Eurotiales</taxon>
        <taxon>Aspergillaceae</taxon>
        <taxon>Aspergillus</taxon>
        <taxon>Aspergillus subgen. Fumigati</taxon>
    </lineage>
</organism>
<keyword evidence="2" id="KW-0813">Transport</keyword>
<dbReference type="EMBL" id="BBXM02000007">
    <property type="protein sequence ID" value="GIC92296.1"/>
    <property type="molecule type" value="Genomic_DNA"/>
</dbReference>
<evidence type="ECO:0000256" key="7">
    <source>
        <dbReference type="SAM" id="MobiDB-lite"/>
    </source>
</evidence>
<evidence type="ECO:0000256" key="1">
    <source>
        <dbReference type="ARBA" id="ARBA00004141"/>
    </source>
</evidence>
<dbReference type="Proteomes" id="UP000465221">
    <property type="component" value="Unassembled WGS sequence"/>
</dbReference>
<reference evidence="10 12" key="2">
    <citation type="submission" date="2020-01" db="EMBL/GenBank/DDBJ databases">
        <title>Draft genome sequence of Aspergillus udagawae IFM 46972.</title>
        <authorList>
            <person name="Takahashi H."/>
            <person name="Yaguchi T."/>
        </authorList>
    </citation>
    <scope>NUCLEOTIDE SEQUENCE [LARGE SCALE GENOMIC DNA]</scope>
    <source>
        <strain evidence="10 12">IFM 46972</strain>
    </source>
</reference>
<evidence type="ECO:0000313" key="12">
    <source>
        <dbReference type="Proteomes" id="UP000465221"/>
    </source>
</evidence>
<dbReference type="OrthoDB" id="3900342at2759"/>
<evidence type="ECO:0000256" key="2">
    <source>
        <dbReference type="ARBA" id="ARBA00022448"/>
    </source>
</evidence>
<feature type="region of interest" description="Disordered" evidence="7">
    <location>
        <begin position="1"/>
        <end position="20"/>
    </location>
</feature>
<dbReference type="InterPro" id="IPR004841">
    <property type="entry name" value="AA-permease/SLC12A_dom"/>
</dbReference>
<evidence type="ECO:0000259" key="9">
    <source>
        <dbReference type="Pfam" id="PF00324"/>
    </source>
</evidence>
<feature type="transmembrane region" description="Helical" evidence="8">
    <location>
        <begin position="269"/>
        <end position="288"/>
    </location>
</feature>